<feature type="domain" description="Sm" evidence="4">
    <location>
        <begin position="23"/>
        <end position="81"/>
    </location>
</feature>
<name>A0AAV4LKK9_9BACL</name>
<dbReference type="EMBL" id="BOQE01000001">
    <property type="protein sequence ID" value="GIM48401.1"/>
    <property type="molecule type" value="Genomic_DNA"/>
</dbReference>
<dbReference type="CDD" id="cd01716">
    <property type="entry name" value="Hfq"/>
    <property type="match status" value="1"/>
</dbReference>
<dbReference type="Gene3D" id="2.30.30.100">
    <property type="match status" value="1"/>
</dbReference>
<dbReference type="InterPro" id="IPR010920">
    <property type="entry name" value="LSM_dom_sf"/>
</dbReference>
<dbReference type="InterPro" id="IPR047575">
    <property type="entry name" value="Sm"/>
</dbReference>
<organism evidence="5 6">
    <name type="scientific">Collibacillus ludicampi</name>
    <dbReference type="NCBI Taxonomy" id="2771369"/>
    <lineage>
        <taxon>Bacteria</taxon>
        <taxon>Bacillati</taxon>
        <taxon>Bacillota</taxon>
        <taxon>Bacilli</taxon>
        <taxon>Bacillales</taxon>
        <taxon>Alicyclobacillaceae</taxon>
        <taxon>Collibacillus</taxon>
    </lineage>
</organism>
<dbReference type="PANTHER" id="PTHR34772:SF1">
    <property type="entry name" value="RNA-BINDING PROTEIN HFQ"/>
    <property type="match status" value="1"/>
</dbReference>
<protein>
    <recommendedName>
        <fullName evidence="3">RNA-binding protein Hfq</fullName>
    </recommendedName>
</protein>
<evidence type="ECO:0000256" key="3">
    <source>
        <dbReference type="HAMAP-Rule" id="MF_00436"/>
    </source>
</evidence>
<dbReference type="RefSeq" id="WP_282201282.1">
    <property type="nucleotide sequence ID" value="NZ_BOQE01000001.1"/>
</dbReference>
<dbReference type="HAMAP" id="MF_00436">
    <property type="entry name" value="Hfq"/>
    <property type="match status" value="1"/>
</dbReference>
<dbReference type="NCBIfam" id="TIGR02383">
    <property type="entry name" value="Hfq"/>
    <property type="match status" value="1"/>
</dbReference>
<dbReference type="Proteomes" id="UP001057291">
    <property type="component" value="Unassembled WGS sequence"/>
</dbReference>
<evidence type="ECO:0000256" key="2">
    <source>
        <dbReference type="ARBA" id="ARBA00023016"/>
    </source>
</evidence>
<proteinExistence type="inferred from homology"/>
<dbReference type="GO" id="GO:0005829">
    <property type="term" value="C:cytosol"/>
    <property type="evidence" value="ECO:0007669"/>
    <property type="project" value="TreeGrafter"/>
</dbReference>
<dbReference type="GO" id="GO:0003723">
    <property type="term" value="F:RNA binding"/>
    <property type="evidence" value="ECO:0007669"/>
    <property type="project" value="UniProtKB-UniRule"/>
</dbReference>
<keyword evidence="2 3" id="KW-0346">Stress response</keyword>
<comment type="function">
    <text evidence="3">RNA chaperone that binds small regulatory RNA (sRNAs) and mRNAs to facilitate mRNA translational regulation in response to envelope stress, environmental stress and changes in metabolite concentrations. Also binds with high specificity to tRNAs.</text>
</comment>
<comment type="similarity">
    <text evidence="3">Belongs to the Hfq family.</text>
</comment>
<dbReference type="InterPro" id="IPR005001">
    <property type="entry name" value="Hfq"/>
</dbReference>
<sequence length="81" mass="9274">MANQTLVNETSKNGTKQQINVQDKILNDLRTSKKQVKIFMINGFQMIGTIEMFDNFTILLINEMGKQQLLYKHAISTIQLG</sequence>
<keyword evidence="6" id="KW-1185">Reference proteome</keyword>
<accession>A0AAV4LKK9</accession>
<comment type="subunit">
    <text evidence="3">Homohexamer.</text>
</comment>
<dbReference type="Pfam" id="PF17209">
    <property type="entry name" value="Hfq"/>
    <property type="match status" value="1"/>
</dbReference>
<dbReference type="GO" id="GO:0045974">
    <property type="term" value="P:regulation of translation, ncRNA-mediated"/>
    <property type="evidence" value="ECO:0007669"/>
    <property type="project" value="TreeGrafter"/>
</dbReference>
<dbReference type="PROSITE" id="PS52002">
    <property type="entry name" value="SM"/>
    <property type="match status" value="1"/>
</dbReference>
<gene>
    <name evidence="5" type="primary">hfq_1</name>
    <name evidence="3" type="synonym">hfq</name>
    <name evidence="5" type="ORF">DNHGIG_39500</name>
</gene>
<comment type="caution">
    <text evidence="5">The sequence shown here is derived from an EMBL/GenBank/DDBJ whole genome shotgun (WGS) entry which is preliminary data.</text>
</comment>
<reference evidence="5" key="1">
    <citation type="journal article" date="2023" name="Int. J. Syst. Evol. Microbiol.">
        <title>Collibacillus ludicampi gen. nov., sp. nov., a new soil bacterium of the family Alicyclobacillaceae.</title>
        <authorList>
            <person name="Jojima T."/>
            <person name="Ioku Y."/>
            <person name="Fukuta Y."/>
            <person name="Shirasaka N."/>
            <person name="Matsumura Y."/>
            <person name="Mori M."/>
        </authorList>
    </citation>
    <scope>NUCLEOTIDE SEQUENCE</scope>
    <source>
        <strain evidence="5">TP075</strain>
    </source>
</reference>
<evidence type="ECO:0000256" key="1">
    <source>
        <dbReference type="ARBA" id="ARBA00022884"/>
    </source>
</evidence>
<evidence type="ECO:0000313" key="5">
    <source>
        <dbReference type="EMBL" id="GIM48401.1"/>
    </source>
</evidence>
<evidence type="ECO:0000313" key="6">
    <source>
        <dbReference type="Proteomes" id="UP001057291"/>
    </source>
</evidence>
<dbReference type="AlphaFoldDB" id="A0AAV4LKK9"/>
<dbReference type="GO" id="GO:0006355">
    <property type="term" value="P:regulation of DNA-templated transcription"/>
    <property type="evidence" value="ECO:0007669"/>
    <property type="project" value="InterPro"/>
</dbReference>
<evidence type="ECO:0000259" key="4">
    <source>
        <dbReference type="PROSITE" id="PS52002"/>
    </source>
</evidence>
<dbReference type="SUPFAM" id="SSF50182">
    <property type="entry name" value="Sm-like ribonucleoproteins"/>
    <property type="match status" value="1"/>
</dbReference>
<dbReference type="GO" id="GO:0043487">
    <property type="term" value="P:regulation of RNA stability"/>
    <property type="evidence" value="ECO:0007669"/>
    <property type="project" value="TreeGrafter"/>
</dbReference>
<keyword evidence="1 3" id="KW-0694">RNA-binding</keyword>
<dbReference type="PANTHER" id="PTHR34772">
    <property type="entry name" value="RNA-BINDING PROTEIN HFQ"/>
    <property type="match status" value="1"/>
</dbReference>